<accession>A0A3D3R402</accession>
<keyword evidence="1" id="KW-1133">Transmembrane helix</keyword>
<organism evidence="2 3">
    <name type="scientific">Gimesia maris</name>
    <dbReference type="NCBI Taxonomy" id="122"/>
    <lineage>
        <taxon>Bacteria</taxon>
        <taxon>Pseudomonadati</taxon>
        <taxon>Planctomycetota</taxon>
        <taxon>Planctomycetia</taxon>
        <taxon>Planctomycetales</taxon>
        <taxon>Planctomycetaceae</taxon>
        <taxon>Gimesia</taxon>
    </lineage>
</organism>
<keyword evidence="1" id="KW-0812">Transmembrane</keyword>
<evidence type="ECO:0000313" key="3">
    <source>
        <dbReference type="Proteomes" id="UP000263642"/>
    </source>
</evidence>
<keyword evidence="1" id="KW-0472">Membrane</keyword>
<dbReference type="AlphaFoldDB" id="A0A3D3R402"/>
<reference evidence="2 3" key="1">
    <citation type="journal article" date="2018" name="Nat. Biotechnol.">
        <title>A standardized bacterial taxonomy based on genome phylogeny substantially revises the tree of life.</title>
        <authorList>
            <person name="Parks D.H."/>
            <person name="Chuvochina M."/>
            <person name="Waite D.W."/>
            <person name="Rinke C."/>
            <person name="Skarshewski A."/>
            <person name="Chaumeil P.A."/>
            <person name="Hugenholtz P."/>
        </authorList>
    </citation>
    <scope>NUCLEOTIDE SEQUENCE [LARGE SCALE GENOMIC DNA]</scope>
    <source>
        <strain evidence="2">UBA9375</strain>
    </source>
</reference>
<evidence type="ECO:0000313" key="2">
    <source>
        <dbReference type="EMBL" id="HCO23535.1"/>
    </source>
</evidence>
<evidence type="ECO:0000256" key="1">
    <source>
        <dbReference type="SAM" id="Phobius"/>
    </source>
</evidence>
<dbReference type="Proteomes" id="UP000263642">
    <property type="component" value="Unassembled WGS sequence"/>
</dbReference>
<comment type="caution">
    <text evidence="2">The sequence shown here is derived from an EMBL/GenBank/DDBJ whole genome shotgun (WGS) entry which is preliminary data.</text>
</comment>
<feature type="transmembrane region" description="Helical" evidence="1">
    <location>
        <begin position="59"/>
        <end position="76"/>
    </location>
</feature>
<feature type="transmembrane region" description="Helical" evidence="1">
    <location>
        <begin position="21"/>
        <end position="44"/>
    </location>
</feature>
<gene>
    <name evidence="2" type="ORF">DIT97_10930</name>
</gene>
<dbReference type="EMBL" id="DQAY01000060">
    <property type="protein sequence ID" value="HCO23535.1"/>
    <property type="molecule type" value="Genomic_DNA"/>
</dbReference>
<feature type="transmembrane region" description="Helical" evidence="1">
    <location>
        <begin position="88"/>
        <end position="112"/>
    </location>
</feature>
<protein>
    <submittedName>
        <fullName evidence="2">Uncharacterized protein</fullName>
    </submittedName>
</protein>
<proteinExistence type="predicted"/>
<sequence length="118" mass="13420">MKISESEDMEPTEKQDHSSRLFKKATAFVSLMIFLQWCVLDFYVVRMIPYPEQVHDNDWTILILPVLPSIILLGWSKWSHSLLTSGQITGAILLGIVLSFPLILFFGVNFHLSIGGQL</sequence>
<name>A0A3D3R402_9PLAN</name>